<evidence type="ECO:0000313" key="1">
    <source>
        <dbReference type="EMBL" id="OAN26137.1"/>
    </source>
</evidence>
<accession>A0A178L973</accession>
<proteinExistence type="predicted"/>
<dbReference type="EMBL" id="LWCR01000045">
    <property type="protein sequence ID" value="OAN26137.1"/>
    <property type="molecule type" value="Genomic_DNA"/>
</dbReference>
<dbReference type="Proteomes" id="UP000078356">
    <property type="component" value="Unassembled WGS sequence"/>
</dbReference>
<name>A0A178L973_9PSED</name>
<dbReference type="AlphaFoldDB" id="A0A178L973"/>
<comment type="caution">
    <text evidence="1">The sequence shown here is derived from an EMBL/GenBank/DDBJ whole genome shotgun (WGS) entry which is preliminary data.</text>
</comment>
<reference evidence="1 2" key="1">
    <citation type="submission" date="2016-04" db="EMBL/GenBank/DDBJ databases">
        <title>Draft Genome Sequences of Staphylococcus capitis Strain H36, S. capitis Strain H65, S. cohnii Strain H62, S. hominis Strain H69, Mycobacterium iranicum Strain H39, Plantibacter sp. Strain H53, Pseudomonas oryzihabitans Strain H72, and Microbacterium sp. Strain H83, isolated from residential settings.</title>
        <authorList>
            <person name="Lymperopoulou D."/>
            <person name="Adams R.I."/>
            <person name="Lindow S."/>
            <person name="Coil D.A."/>
            <person name="Jospin G."/>
            <person name="Eisen J.A."/>
        </authorList>
    </citation>
    <scope>NUCLEOTIDE SEQUENCE [LARGE SCALE GENOMIC DNA]</scope>
    <source>
        <strain evidence="1 2">H72</strain>
    </source>
</reference>
<protein>
    <submittedName>
        <fullName evidence="1">Uncharacterized protein</fullName>
    </submittedName>
</protein>
<evidence type="ECO:0000313" key="2">
    <source>
        <dbReference type="Proteomes" id="UP000078356"/>
    </source>
</evidence>
<sequence>MGMEDNESQTPLQRLGQLNLTRLMEQARIDRDFMSRVVTVLEECGVDDRTDEENSLLEWARAYQRRPGKDTGG</sequence>
<gene>
    <name evidence="1" type="ORF">A4V15_07000</name>
</gene>
<organism evidence="1 2">
    <name type="scientific">Pseudomonas oryzihabitans</name>
    <dbReference type="NCBI Taxonomy" id="47885"/>
    <lineage>
        <taxon>Bacteria</taxon>
        <taxon>Pseudomonadati</taxon>
        <taxon>Pseudomonadota</taxon>
        <taxon>Gammaproteobacteria</taxon>
        <taxon>Pseudomonadales</taxon>
        <taxon>Pseudomonadaceae</taxon>
        <taxon>Pseudomonas</taxon>
    </lineage>
</organism>
<dbReference type="OrthoDB" id="6959322at2"/>